<sequence length="55" mass="5820">ICGQCGRLDGVELHACGAVVLQQLPLLSCSQSQGCLLPSDLINTHWSSATKPEQI</sequence>
<evidence type="ECO:0000256" key="4">
    <source>
        <dbReference type="ARBA" id="ARBA00013872"/>
    </source>
</evidence>
<dbReference type="GO" id="GO:0005813">
    <property type="term" value="C:centrosome"/>
    <property type="evidence" value="ECO:0007669"/>
    <property type="project" value="UniProtKB-SubCell"/>
</dbReference>
<evidence type="ECO:0000256" key="3">
    <source>
        <dbReference type="ARBA" id="ARBA00010767"/>
    </source>
</evidence>
<comment type="similarity">
    <text evidence="3">Belongs to the kizuna family.</text>
</comment>
<keyword evidence="11" id="KW-1185">Reference proteome</keyword>
<evidence type="ECO:0000256" key="7">
    <source>
        <dbReference type="ARBA" id="ARBA00023273"/>
    </source>
</evidence>
<evidence type="ECO:0000256" key="5">
    <source>
        <dbReference type="ARBA" id="ARBA00022490"/>
    </source>
</evidence>
<keyword evidence="5" id="KW-0963">Cytoplasm</keyword>
<evidence type="ECO:0000313" key="11">
    <source>
        <dbReference type="Proteomes" id="UP001529510"/>
    </source>
</evidence>
<evidence type="ECO:0000256" key="1">
    <source>
        <dbReference type="ARBA" id="ARBA00004120"/>
    </source>
</evidence>
<keyword evidence="6" id="KW-0206">Cytoskeleton</keyword>
<proteinExistence type="inferred from homology"/>
<evidence type="ECO:0000313" key="10">
    <source>
        <dbReference type="EMBL" id="KAL0170714.1"/>
    </source>
</evidence>
<accession>A0ABD0P9H7</accession>
<protein>
    <recommendedName>
        <fullName evidence="4">Centrosomal protein kizuna</fullName>
    </recommendedName>
    <alternativeName>
        <fullName evidence="9">Polo-like kinase 1 substrate 1</fullName>
    </alternativeName>
</protein>
<evidence type="ECO:0000256" key="2">
    <source>
        <dbReference type="ARBA" id="ARBA00004300"/>
    </source>
</evidence>
<organism evidence="10 11">
    <name type="scientific">Cirrhinus mrigala</name>
    <name type="common">Mrigala</name>
    <dbReference type="NCBI Taxonomy" id="683832"/>
    <lineage>
        <taxon>Eukaryota</taxon>
        <taxon>Metazoa</taxon>
        <taxon>Chordata</taxon>
        <taxon>Craniata</taxon>
        <taxon>Vertebrata</taxon>
        <taxon>Euteleostomi</taxon>
        <taxon>Actinopterygii</taxon>
        <taxon>Neopterygii</taxon>
        <taxon>Teleostei</taxon>
        <taxon>Ostariophysi</taxon>
        <taxon>Cypriniformes</taxon>
        <taxon>Cyprinidae</taxon>
        <taxon>Labeoninae</taxon>
        <taxon>Labeonini</taxon>
        <taxon>Cirrhinus</taxon>
    </lineage>
</organism>
<name>A0ABD0P9H7_CIRMR</name>
<evidence type="ECO:0000256" key="6">
    <source>
        <dbReference type="ARBA" id="ARBA00023212"/>
    </source>
</evidence>
<dbReference type="EMBL" id="JAMKFB020000017">
    <property type="protein sequence ID" value="KAL0170714.1"/>
    <property type="molecule type" value="Genomic_DNA"/>
</dbReference>
<dbReference type="PANTHER" id="PTHR16299:SF2">
    <property type="entry name" value="CENTROSOMAL PROTEIN KIZUNA"/>
    <property type="match status" value="1"/>
</dbReference>
<gene>
    <name evidence="10" type="ORF">M9458_035310</name>
</gene>
<feature type="non-terminal residue" evidence="10">
    <location>
        <position position="55"/>
    </location>
</feature>
<comment type="caution">
    <text evidence="10">The sequence shown here is derived from an EMBL/GenBank/DDBJ whole genome shotgun (WGS) entry which is preliminary data.</text>
</comment>
<dbReference type="PANTHER" id="PTHR16299">
    <property type="entry name" value="CENTROSOMAL PROTEIN KIZUNA"/>
    <property type="match status" value="1"/>
</dbReference>
<evidence type="ECO:0000256" key="9">
    <source>
        <dbReference type="ARBA" id="ARBA00031153"/>
    </source>
</evidence>
<dbReference type="AlphaFoldDB" id="A0ABD0P9H7"/>
<reference evidence="10 11" key="1">
    <citation type="submission" date="2024-05" db="EMBL/GenBank/DDBJ databases">
        <title>Genome sequencing and assembly of Indian major carp, Cirrhinus mrigala (Hamilton, 1822).</title>
        <authorList>
            <person name="Mohindra V."/>
            <person name="Chowdhury L.M."/>
            <person name="Lal K."/>
            <person name="Jena J.K."/>
        </authorList>
    </citation>
    <scope>NUCLEOTIDE SEQUENCE [LARGE SCALE GENOMIC DNA]</scope>
    <source>
        <strain evidence="10">CM1030</strain>
        <tissue evidence="10">Blood</tissue>
    </source>
</reference>
<comment type="subcellular location">
    <subcellularLocation>
        <location evidence="1">Cytoplasm</location>
        <location evidence="1">Cytoskeleton</location>
        <location evidence="1">Cilium basal body</location>
    </subcellularLocation>
    <subcellularLocation>
        <location evidence="2">Cytoplasm</location>
        <location evidence="2">Cytoskeleton</location>
        <location evidence="2">Microtubule organizing center</location>
        <location evidence="2">Centrosome</location>
    </subcellularLocation>
</comment>
<evidence type="ECO:0000256" key="8">
    <source>
        <dbReference type="ARBA" id="ARBA00024919"/>
    </source>
</evidence>
<dbReference type="InterPro" id="IPR026742">
    <property type="entry name" value="Centrosomal_kizuma"/>
</dbReference>
<comment type="function">
    <text evidence="8">Centrosomal protein required for establishing a robust mitotic centrosome architecture that can endure the forces that converge on the centrosomes during spindle formation. Required for stabilizing the expanded pericentriolar material around the centriole.</text>
</comment>
<dbReference type="Proteomes" id="UP001529510">
    <property type="component" value="Unassembled WGS sequence"/>
</dbReference>
<keyword evidence="7" id="KW-0966">Cell projection</keyword>
<feature type="non-terminal residue" evidence="10">
    <location>
        <position position="1"/>
    </location>
</feature>